<dbReference type="EMBL" id="OQ970439">
    <property type="protein sequence ID" value="WLW38605.1"/>
    <property type="molecule type" value="Genomic_DNA"/>
</dbReference>
<organism evidence="1 2">
    <name type="scientific">Streptomyces phage Verabelle</name>
    <dbReference type="NCBI Taxonomy" id="3065247"/>
    <lineage>
        <taxon>Viruses</taxon>
        <taxon>Duplodnaviria</taxon>
        <taxon>Heunggongvirae</taxon>
        <taxon>Uroviricota</taxon>
        <taxon>Caudoviricetes</taxon>
        <taxon>Arquatrovirinae</taxon>
        <taxon>Camvirus</taxon>
        <taxon>Camvirus verabelle</taxon>
    </lineage>
</organism>
<protein>
    <submittedName>
        <fullName evidence="1">Uncharacterized protein</fullName>
    </submittedName>
</protein>
<reference evidence="1" key="1">
    <citation type="submission" date="2023-05" db="EMBL/GenBank/DDBJ databases">
        <authorList>
            <person name="van Neer V."/>
            <person name="Kempff A."/>
            <person name="Ongenae V."/>
            <person name="Claessen D."/>
            <person name="Briegel A."/>
            <person name="Rozen D."/>
        </authorList>
    </citation>
    <scope>NUCLEOTIDE SEQUENCE</scope>
</reference>
<proteinExistence type="predicted"/>
<dbReference type="Proteomes" id="UP001229934">
    <property type="component" value="Segment"/>
</dbReference>
<name>A0AA50F1M1_9CAUD</name>
<evidence type="ECO:0000313" key="1">
    <source>
        <dbReference type="EMBL" id="WLW38605.1"/>
    </source>
</evidence>
<sequence>MKNKTVSHRSCRCGVKRGFASERLADKALGRAQAKRSRAADAVGTRRGMYVERRYYVCDFGLYHLTSENRSSYNDRLVAA</sequence>
<evidence type="ECO:0000313" key="2">
    <source>
        <dbReference type="Proteomes" id="UP001229934"/>
    </source>
</evidence>
<accession>A0AA50F1M1</accession>
<keyword evidence="2" id="KW-1185">Reference proteome</keyword>